<reference evidence="1" key="2">
    <citation type="submission" date="2020-11" db="EMBL/GenBank/DDBJ databases">
        <authorList>
            <person name="McCartney M.A."/>
            <person name="Auch B."/>
            <person name="Kono T."/>
            <person name="Mallez S."/>
            <person name="Becker A."/>
            <person name="Gohl D.M."/>
            <person name="Silverstein K.A.T."/>
            <person name="Koren S."/>
            <person name="Bechman K.B."/>
            <person name="Herman A."/>
            <person name="Abrahante J.E."/>
            <person name="Garbe J."/>
        </authorList>
    </citation>
    <scope>NUCLEOTIDE SEQUENCE</scope>
    <source>
        <strain evidence="1">Duluth1</strain>
        <tissue evidence="1">Whole animal</tissue>
    </source>
</reference>
<comment type="caution">
    <text evidence="1">The sequence shown here is derived from an EMBL/GenBank/DDBJ whole genome shotgun (WGS) entry which is preliminary data.</text>
</comment>
<protein>
    <submittedName>
        <fullName evidence="1">Uncharacterized protein</fullName>
    </submittedName>
</protein>
<evidence type="ECO:0000313" key="1">
    <source>
        <dbReference type="EMBL" id="KAH3865691.1"/>
    </source>
</evidence>
<name>A0A9D4LZG9_DREPO</name>
<accession>A0A9D4LZG9</accession>
<sequence>MASCGYGYSRAEVVDMASEYAIFLGKRDKEHPFTLKWFRLFMKRWQELKVLKPRGLEIQRAKATNKESVSVYYTELGNIMDKYDSKA</sequence>
<evidence type="ECO:0000313" key="2">
    <source>
        <dbReference type="Proteomes" id="UP000828390"/>
    </source>
</evidence>
<gene>
    <name evidence="1" type="ORF">DPMN_028733</name>
</gene>
<proteinExistence type="predicted"/>
<dbReference type="EMBL" id="JAIWYP010000002">
    <property type="protein sequence ID" value="KAH3865691.1"/>
    <property type="molecule type" value="Genomic_DNA"/>
</dbReference>
<dbReference type="AlphaFoldDB" id="A0A9D4LZG9"/>
<keyword evidence="2" id="KW-1185">Reference proteome</keyword>
<reference evidence="1" key="1">
    <citation type="journal article" date="2019" name="bioRxiv">
        <title>The Genome of the Zebra Mussel, Dreissena polymorpha: A Resource for Invasive Species Research.</title>
        <authorList>
            <person name="McCartney M.A."/>
            <person name="Auch B."/>
            <person name="Kono T."/>
            <person name="Mallez S."/>
            <person name="Zhang Y."/>
            <person name="Obille A."/>
            <person name="Becker A."/>
            <person name="Abrahante J.E."/>
            <person name="Garbe J."/>
            <person name="Badalamenti J.P."/>
            <person name="Herman A."/>
            <person name="Mangelson H."/>
            <person name="Liachko I."/>
            <person name="Sullivan S."/>
            <person name="Sone E.D."/>
            <person name="Koren S."/>
            <person name="Silverstein K.A.T."/>
            <person name="Beckman K.B."/>
            <person name="Gohl D.M."/>
        </authorList>
    </citation>
    <scope>NUCLEOTIDE SEQUENCE</scope>
    <source>
        <strain evidence="1">Duluth1</strain>
        <tissue evidence="1">Whole animal</tissue>
    </source>
</reference>
<organism evidence="1 2">
    <name type="scientific">Dreissena polymorpha</name>
    <name type="common">Zebra mussel</name>
    <name type="synonym">Mytilus polymorpha</name>
    <dbReference type="NCBI Taxonomy" id="45954"/>
    <lineage>
        <taxon>Eukaryota</taxon>
        <taxon>Metazoa</taxon>
        <taxon>Spiralia</taxon>
        <taxon>Lophotrochozoa</taxon>
        <taxon>Mollusca</taxon>
        <taxon>Bivalvia</taxon>
        <taxon>Autobranchia</taxon>
        <taxon>Heteroconchia</taxon>
        <taxon>Euheterodonta</taxon>
        <taxon>Imparidentia</taxon>
        <taxon>Neoheterodontei</taxon>
        <taxon>Myida</taxon>
        <taxon>Dreissenoidea</taxon>
        <taxon>Dreissenidae</taxon>
        <taxon>Dreissena</taxon>
    </lineage>
</organism>
<dbReference type="Proteomes" id="UP000828390">
    <property type="component" value="Unassembled WGS sequence"/>
</dbReference>